<dbReference type="OrthoDB" id="5896338at2759"/>
<reference evidence="2" key="1">
    <citation type="journal article" date="2020" name="Ecol. Evol.">
        <title>Genome structure and content of the rice root-knot nematode (Meloidogyne graminicola).</title>
        <authorList>
            <person name="Phan N.T."/>
            <person name="Danchin E.G.J."/>
            <person name="Klopp C."/>
            <person name="Perfus-Barbeoch L."/>
            <person name="Kozlowski D.K."/>
            <person name="Koutsovoulos G.D."/>
            <person name="Lopez-Roques C."/>
            <person name="Bouchez O."/>
            <person name="Zahm M."/>
            <person name="Besnard G."/>
            <person name="Bellafiore S."/>
        </authorList>
    </citation>
    <scope>NUCLEOTIDE SEQUENCE</scope>
    <source>
        <strain evidence="2">VN-18</strain>
    </source>
</reference>
<comment type="caution">
    <text evidence="2">The sequence shown here is derived from an EMBL/GenBank/DDBJ whole genome shotgun (WGS) entry which is preliminary data.</text>
</comment>
<evidence type="ECO:0000313" key="3">
    <source>
        <dbReference type="Proteomes" id="UP000605970"/>
    </source>
</evidence>
<dbReference type="AlphaFoldDB" id="A0A8S9ZSU2"/>
<keyword evidence="3" id="KW-1185">Reference proteome</keyword>
<dbReference type="Proteomes" id="UP000605970">
    <property type="component" value="Unassembled WGS sequence"/>
</dbReference>
<proteinExistence type="predicted"/>
<protein>
    <submittedName>
        <fullName evidence="2">Uncharacterized protein</fullName>
    </submittedName>
</protein>
<keyword evidence="1" id="KW-0812">Transmembrane</keyword>
<dbReference type="EMBL" id="JABEBT010000031">
    <property type="protein sequence ID" value="KAF7636319.1"/>
    <property type="molecule type" value="Genomic_DNA"/>
</dbReference>
<keyword evidence="1" id="KW-1133">Transmembrane helix</keyword>
<evidence type="ECO:0000313" key="2">
    <source>
        <dbReference type="EMBL" id="KAF7636318.1"/>
    </source>
</evidence>
<organism evidence="2 3">
    <name type="scientific">Meloidogyne graminicola</name>
    <dbReference type="NCBI Taxonomy" id="189291"/>
    <lineage>
        <taxon>Eukaryota</taxon>
        <taxon>Metazoa</taxon>
        <taxon>Ecdysozoa</taxon>
        <taxon>Nematoda</taxon>
        <taxon>Chromadorea</taxon>
        <taxon>Rhabditida</taxon>
        <taxon>Tylenchina</taxon>
        <taxon>Tylenchomorpha</taxon>
        <taxon>Tylenchoidea</taxon>
        <taxon>Meloidogynidae</taxon>
        <taxon>Meloidogyninae</taxon>
        <taxon>Meloidogyne</taxon>
    </lineage>
</organism>
<sequence length="221" mass="25222">MVIVSQNSDGDIARRIDHTDAFIQNNKHIIIYTTIIGNSYLGNINCYGNISLEFKSCYPQTNKLLQYIGDICGEEGGNNPESVALRAIVKTNNLGMATSLPKFAFRDELYICENATSLKQSWRIVIALFQNYEKALEQFIVINNNNNISFNQLNKINLLEPPKFIINSITNSFDKINIKPIYLFISILFGILITLIFTSIIFVSICFILKYRRDLINYGKQ</sequence>
<evidence type="ECO:0000256" key="1">
    <source>
        <dbReference type="SAM" id="Phobius"/>
    </source>
</evidence>
<name>A0A8S9ZSU2_9BILA</name>
<gene>
    <name evidence="2" type="ORF">Mgra_00004305</name>
</gene>
<accession>A0A8S9ZSU2</accession>
<keyword evidence="1" id="KW-0472">Membrane</keyword>
<feature type="transmembrane region" description="Helical" evidence="1">
    <location>
        <begin position="181"/>
        <end position="209"/>
    </location>
</feature>
<dbReference type="EMBL" id="JABEBT010000031">
    <property type="protein sequence ID" value="KAF7636318.1"/>
    <property type="molecule type" value="Genomic_DNA"/>
</dbReference>